<name>A0ABM8FME2_9BACT</name>
<evidence type="ECO:0000313" key="2">
    <source>
        <dbReference type="Proteomes" id="UP001321445"/>
    </source>
</evidence>
<accession>A0ABM8FME2</accession>
<proteinExistence type="predicted"/>
<sequence>MKMTDLAGLSHFEEHFRELKDQYVIVGGFATLMLLDRELPNHGKATHDIDLVLLTSTSVEMAAKIKTYIKEGGHTIQKGQQDRYQYYRFVEPKAEGYPKEIELFSSEEYGIELDEGQRIIPIDPEEGLYSLSAIMLDREYFDMIKSNIEEIDSIPYSNTLATMLLKMSAVYDLYHRDDDKWKKHRRDILKLTLLLTGEERLVLKGRMIDDVKFFKELVEELTPKMIKQIVGKGVVVDKDTVIRSIEQVFVTEKVQE</sequence>
<dbReference type="EMBL" id="AP027370">
    <property type="protein sequence ID" value="BDY12620.1"/>
    <property type="molecule type" value="Genomic_DNA"/>
</dbReference>
<evidence type="ECO:0000313" key="1">
    <source>
        <dbReference type="EMBL" id="BDY12620.1"/>
    </source>
</evidence>
<evidence type="ECO:0008006" key="3">
    <source>
        <dbReference type="Google" id="ProtNLM"/>
    </source>
</evidence>
<gene>
    <name evidence="1" type="ORF">HCR_09320</name>
</gene>
<protein>
    <recommendedName>
        <fullName evidence="3">Nucleotidyl transferase AbiEii/AbiGii toxin family protein</fullName>
    </recommendedName>
</protein>
<keyword evidence="2" id="KW-1185">Reference proteome</keyword>
<reference evidence="1 2" key="1">
    <citation type="submission" date="2023-03" db="EMBL/GenBank/DDBJ databases">
        <title>Description of Hydrogenimonas sp. ISO32.</title>
        <authorList>
            <person name="Mino S."/>
            <person name="Fukazawa S."/>
            <person name="Sawabe T."/>
        </authorList>
    </citation>
    <scope>NUCLEOTIDE SEQUENCE [LARGE SCALE GENOMIC DNA]</scope>
    <source>
        <strain evidence="1 2">ISO32</strain>
    </source>
</reference>
<organism evidence="1 2">
    <name type="scientific">Hydrogenimonas cancrithermarum</name>
    <dbReference type="NCBI Taxonomy" id="2993563"/>
    <lineage>
        <taxon>Bacteria</taxon>
        <taxon>Pseudomonadati</taxon>
        <taxon>Campylobacterota</taxon>
        <taxon>Epsilonproteobacteria</taxon>
        <taxon>Campylobacterales</taxon>
        <taxon>Hydrogenimonadaceae</taxon>
        <taxon>Hydrogenimonas</taxon>
    </lineage>
</organism>
<dbReference type="Proteomes" id="UP001321445">
    <property type="component" value="Chromosome"/>
</dbReference>
<dbReference type="RefSeq" id="WP_286337808.1">
    <property type="nucleotide sequence ID" value="NZ_AP027370.1"/>
</dbReference>